<dbReference type="STRING" id="1005048.CFU_1093"/>
<reference evidence="1 2" key="2">
    <citation type="journal article" date="2006" name="J. Microbiol. Methods">
        <title>Genomic flank-sequencing of plasposon insertion sites for rapid identification of functional genes.</title>
        <authorList>
            <person name="Leveau J.H."/>
            <person name="Gerards S."/>
            <person name="Fritsche K."/>
            <person name="Zondag G."/>
            <person name="van Veen J.A."/>
        </authorList>
    </citation>
    <scope>NUCLEOTIDE SEQUENCE [LARGE SCALE GENOMIC DNA]</scope>
    <source>
        <strain evidence="1 2">Ter331</strain>
    </source>
</reference>
<dbReference type="HOGENOM" id="CLU_3395919_0_0_4"/>
<proteinExistence type="predicted"/>
<dbReference type="EMBL" id="CP002745">
    <property type="protein sequence ID" value="AEK60925.1"/>
    <property type="molecule type" value="Genomic_DNA"/>
</dbReference>
<reference evidence="1 2" key="1">
    <citation type="journal article" date="2004" name="Environ. Microbiol.">
        <title>Phylogeny-function analysis of (meta)genomic libraries: screening for expression of ribosomal RNA genes by large-insert library fluorescent in situ hybridization (LIL-FISH).</title>
        <authorList>
            <person name="Leveau J.H."/>
            <person name="Gerards S."/>
            <person name="de Boer W."/>
            <person name="van Veen J.A."/>
        </authorList>
    </citation>
    <scope>NUCLEOTIDE SEQUENCE [LARGE SCALE GENOMIC DNA]</scope>
    <source>
        <strain evidence="1 2">Ter331</strain>
    </source>
</reference>
<organism evidence="1 2">
    <name type="scientific">Collimonas fungivorans (strain Ter331)</name>
    <dbReference type="NCBI Taxonomy" id="1005048"/>
    <lineage>
        <taxon>Bacteria</taxon>
        <taxon>Pseudomonadati</taxon>
        <taxon>Pseudomonadota</taxon>
        <taxon>Betaproteobacteria</taxon>
        <taxon>Burkholderiales</taxon>
        <taxon>Oxalobacteraceae</taxon>
        <taxon>Collimonas</taxon>
    </lineage>
</organism>
<protein>
    <recommendedName>
        <fullName evidence="3">Transposase</fullName>
    </recommendedName>
</protein>
<dbReference type="AlphaFoldDB" id="G0AIZ2"/>
<reference evidence="2" key="6">
    <citation type="submission" date="2011-05" db="EMBL/GenBank/DDBJ databases">
        <title>Complete sequence of Collimonas fungivorans Ter331.</title>
        <authorList>
            <person name="Leveau J.H."/>
        </authorList>
    </citation>
    <scope>NUCLEOTIDE SEQUENCE [LARGE SCALE GENOMIC DNA]</scope>
    <source>
        <strain evidence="2">Ter331</strain>
    </source>
</reference>
<keyword evidence="2" id="KW-1185">Reference proteome</keyword>
<evidence type="ECO:0000313" key="2">
    <source>
        <dbReference type="Proteomes" id="UP000008392"/>
    </source>
</evidence>
<reference evidence="1 2" key="4">
    <citation type="journal article" date="2010" name="Environ. Microbiol.">
        <title>The bacterial genus Collimonas: mycophagy, weathering and other adaptive solutions to life in oligotrophic soil environments.</title>
        <authorList>
            <person name="Leveau J.H."/>
            <person name="Uroz S."/>
            <person name="de Boer W."/>
        </authorList>
    </citation>
    <scope>NUCLEOTIDE SEQUENCE [LARGE SCALE GENOMIC DNA]</scope>
    <source>
        <strain evidence="1 2">Ter331</strain>
    </source>
</reference>
<reference evidence="1 2" key="5">
    <citation type="journal article" date="2011" name="ISME J.">
        <title>Dual transcriptional profiling of a bacterial/fungal confrontation: Collimonas fungivorans versus Aspergillus niger.</title>
        <authorList>
            <person name="Mela F."/>
            <person name="Fritsche K."/>
            <person name="de Boer W."/>
            <person name="van Veen J.A."/>
            <person name="de Graaff L.H."/>
            <person name="van den Berg M."/>
            <person name="Leveau J.H."/>
        </authorList>
    </citation>
    <scope>NUCLEOTIDE SEQUENCE [LARGE SCALE GENOMIC DNA]</scope>
    <source>
        <strain evidence="1 2">Ter331</strain>
    </source>
</reference>
<reference evidence="1 2" key="3">
    <citation type="journal article" date="2008" name="FEMS Microbiol. Ecol.">
        <title>Identification and characterization of genes underlying chitinolysis in Collimonas fungivorans Ter331.</title>
        <authorList>
            <person name="Fritsche K."/>
            <person name="de Boer W."/>
            <person name="Gerards S."/>
            <person name="van den Berg M."/>
            <person name="van Veen J.A."/>
            <person name="Leveau J.H."/>
        </authorList>
    </citation>
    <scope>NUCLEOTIDE SEQUENCE [LARGE SCALE GENOMIC DNA]</scope>
    <source>
        <strain evidence="1 2">Ter331</strain>
    </source>
</reference>
<sequence>MARQCGVDANQVFCWRKQYQEGSLIAAFPKP</sequence>
<evidence type="ECO:0000313" key="1">
    <source>
        <dbReference type="EMBL" id="AEK60925.1"/>
    </source>
</evidence>
<accession>G0AIZ2</accession>
<dbReference type="Proteomes" id="UP000008392">
    <property type="component" value="Chromosome"/>
</dbReference>
<dbReference type="KEGG" id="cfu:CFU_1093"/>
<gene>
    <name evidence="1" type="ordered locus">CFU_1093</name>
</gene>
<evidence type="ECO:0008006" key="3">
    <source>
        <dbReference type="Google" id="ProtNLM"/>
    </source>
</evidence>
<name>G0AIZ2_COLFT</name>